<dbReference type="CDD" id="cd01339">
    <property type="entry name" value="LDH-like_MDH"/>
    <property type="match status" value="1"/>
</dbReference>
<dbReference type="NCBIfam" id="NF004863">
    <property type="entry name" value="PRK06223.1"/>
    <property type="match status" value="1"/>
</dbReference>
<accession>A0A381TKQ8</accession>
<dbReference type="Pfam" id="PF00056">
    <property type="entry name" value="Ldh_1_N"/>
    <property type="match status" value="1"/>
</dbReference>
<dbReference type="Gene3D" id="3.40.50.720">
    <property type="entry name" value="NAD(P)-binding Rossmann-like Domain"/>
    <property type="match status" value="1"/>
</dbReference>
<organism evidence="5">
    <name type="scientific">marine metagenome</name>
    <dbReference type="NCBI Taxonomy" id="408172"/>
    <lineage>
        <taxon>unclassified sequences</taxon>
        <taxon>metagenomes</taxon>
        <taxon>ecological metagenomes</taxon>
    </lineage>
</organism>
<dbReference type="PIRSF" id="PIRSF000102">
    <property type="entry name" value="Lac_mal_DH"/>
    <property type="match status" value="1"/>
</dbReference>
<protein>
    <recommendedName>
        <fullName evidence="6">Malate dehydrogenase</fullName>
    </recommendedName>
</protein>
<dbReference type="InterPro" id="IPR015955">
    <property type="entry name" value="Lactate_DH/Glyco_Ohase_4_C"/>
</dbReference>
<evidence type="ECO:0000313" key="5">
    <source>
        <dbReference type="EMBL" id="SVA16364.1"/>
    </source>
</evidence>
<dbReference type="SUPFAM" id="SSF56327">
    <property type="entry name" value="LDH C-terminal domain-like"/>
    <property type="match status" value="1"/>
</dbReference>
<dbReference type="AlphaFoldDB" id="A0A381TKQ8"/>
<keyword evidence="1" id="KW-0560">Oxidoreductase</keyword>
<dbReference type="InterPro" id="IPR001236">
    <property type="entry name" value="Lactate/malate_DH_N"/>
</dbReference>
<dbReference type="Gene3D" id="3.90.110.10">
    <property type="entry name" value="Lactate dehydrogenase/glycoside hydrolase, family 4, C-terminal"/>
    <property type="match status" value="1"/>
</dbReference>
<dbReference type="GO" id="GO:0004459">
    <property type="term" value="F:L-lactate dehydrogenase (NAD+) activity"/>
    <property type="evidence" value="ECO:0007669"/>
    <property type="project" value="TreeGrafter"/>
</dbReference>
<dbReference type="GO" id="GO:0006089">
    <property type="term" value="P:lactate metabolic process"/>
    <property type="evidence" value="ECO:0007669"/>
    <property type="project" value="TreeGrafter"/>
</dbReference>
<gene>
    <name evidence="5" type="ORF">METZ01_LOCUS69218</name>
</gene>
<dbReference type="PANTHER" id="PTHR43128:SF16">
    <property type="entry name" value="L-LACTATE DEHYDROGENASE"/>
    <property type="match status" value="1"/>
</dbReference>
<dbReference type="EMBL" id="UINC01004719">
    <property type="protein sequence ID" value="SVA16364.1"/>
    <property type="molecule type" value="Genomic_DNA"/>
</dbReference>
<feature type="domain" description="Lactate/malate dehydrogenase N-terminal" evidence="3">
    <location>
        <begin position="5"/>
        <end position="150"/>
    </location>
</feature>
<keyword evidence="2" id="KW-0520">NAD</keyword>
<dbReference type="SUPFAM" id="SSF51735">
    <property type="entry name" value="NAD(P)-binding Rossmann-fold domains"/>
    <property type="match status" value="1"/>
</dbReference>
<dbReference type="InterPro" id="IPR036291">
    <property type="entry name" value="NAD(P)-bd_dom_sf"/>
</dbReference>
<evidence type="ECO:0008006" key="6">
    <source>
        <dbReference type="Google" id="ProtNLM"/>
    </source>
</evidence>
<dbReference type="InterPro" id="IPR011275">
    <property type="entry name" value="Malate_DH_type3"/>
</dbReference>
<evidence type="ECO:0000259" key="4">
    <source>
        <dbReference type="Pfam" id="PF02866"/>
    </source>
</evidence>
<dbReference type="PANTHER" id="PTHR43128">
    <property type="entry name" value="L-2-HYDROXYCARBOXYLATE DEHYDROGENASE (NAD(P)(+))"/>
    <property type="match status" value="1"/>
</dbReference>
<name>A0A381TKQ8_9ZZZZ</name>
<sequence length="321" mass="34046">MAINKLGLIGGGNIGGVLFAEAAKRRLAKRIGFMDIKPPDLAKGKALDIAEGAPTISTDIHYDAGKEFNVLEGSEIVINTAGVPRTKRPDGTIPTREELLQTNIKITKSVAEGIQKYCPDATIISIANPLDAIVYTLYKILQPPKNKLMGMAGQLDSGRYRYFVAQEAGVSVENIEALVLGGHGDNMVPIRSCCRVGGMPVEKFVSKEALEAIEARTRKAGGEVVGLMGIGSAFVSPAWAALDMAEAIIYDKNKIIATCALLEGEYGVNGLFVGVPAILNKDGVAKVIEADLNSAEKEALAKSVAGVRNTCDEVEAMLKTM</sequence>
<dbReference type="Pfam" id="PF02866">
    <property type="entry name" value="Ldh_1_C"/>
    <property type="match status" value="1"/>
</dbReference>
<dbReference type="InterPro" id="IPR022383">
    <property type="entry name" value="Lactate/malate_DH_C"/>
</dbReference>
<dbReference type="InterPro" id="IPR001557">
    <property type="entry name" value="L-lactate/malate_DH"/>
</dbReference>
<reference evidence="5" key="1">
    <citation type="submission" date="2018-05" db="EMBL/GenBank/DDBJ databases">
        <authorList>
            <person name="Lanie J.A."/>
            <person name="Ng W.-L."/>
            <person name="Kazmierczak K.M."/>
            <person name="Andrzejewski T.M."/>
            <person name="Davidsen T.M."/>
            <person name="Wayne K.J."/>
            <person name="Tettelin H."/>
            <person name="Glass J.I."/>
            <person name="Rusch D."/>
            <person name="Podicherti R."/>
            <person name="Tsui H.-C.T."/>
            <person name="Winkler M.E."/>
        </authorList>
    </citation>
    <scope>NUCLEOTIDE SEQUENCE</scope>
</reference>
<dbReference type="PRINTS" id="PR00086">
    <property type="entry name" value="LLDHDRGNASE"/>
</dbReference>
<evidence type="ECO:0000256" key="1">
    <source>
        <dbReference type="ARBA" id="ARBA00023002"/>
    </source>
</evidence>
<evidence type="ECO:0000259" key="3">
    <source>
        <dbReference type="Pfam" id="PF00056"/>
    </source>
</evidence>
<feature type="domain" description="Lactate/malate dehydrogenase C-terminal" evidence="4">
    <location>
        <begin position="154"/>
        <end position="316"/>
    </location>
</feature>
<proteinExistence type="predicted"/>
<evidence type="ECO:0000256" key="2">
    <source>
        <dbReference type="ARBA" id="ARBA00023027"/>
    </source>
</evidence>